<name>A0A1U7JC52_9HYPH</name>
<gene>
    <name evidence="1" type="ORF">A3843_00745</name>
</gene>
<accession>A0A1U7JC52</accession>
<dbReference type="AlphaFoldDB" id="A0A1U7JC52"/>
<dbReference type="Proteomes" id="UP000185783">
    <property type="component" value="Unassembled WGS sequence"/>
</dbReference>
<comment type="caution">
    <text evidence="1">The sequence shown here is derived from an EMBL/GenBank/DDBJ whole genome shotgun (WGS) entry which is preliminary data.</text>
</comment>
<reference evidence="1 2" key="1">
    <citation type="submission" date="2016-03" db="EMBL/GenBank/DDBJ databases">
        <title>Genome sequence of Nesiotobacter sp. nov., a moderately halophilic alphaproteobacterium isolated from the Yellow Sea, China.</title>
        <authorList>
            <person name="Zhang G."/>
            <person name="Zhang R."/>
        </authorList>
    </citation>
    <scope>NUCLEOTIDE SEQUENCE [LARGE SCALE GENOMIC DNA]</scope>
    <source>
        <strain evidence="1 2">WB1-6</strain>
    </source>
</reference>
<dbReference type="EMBL" id="LVVZ01000051">
    <property type="protein sequence ID" value="OKL42252.1"/>
    <property type="molecule type" value="Genomic_DNA"/>
</dbReference>
<evidence type="ECO:0000313" key="2">
    <source>
        <dbReference type="Proteomes" id="UP000185783"/>
    </source>
</evidence>
<organism evidence="1 2">
    <name type="scientific">Pseudovibrio exalbescens</name>
    <dbReference type="NCBI Taxonomy" id="197461"/>
    <lineage>
        <taxon>Bacteria</taxon>
        <taxon>Pseudomonadati</taxon>
        <taxon>Pseudomonadota</taxon>
        <taxon>Alphaproteobacteria</taxon>
        <taxon>Hyphomicrobiales</taxon>
        <taxon>Stappiaceae</taxon>
        <taxon>Pseudovibrio</taxon>
    </lineage>
</organism>
<keyword evidence="2" id="KW-1185">Reference proteome</keyword>
<evidence type="ECO:0000313" key="1">
    <source>
        <dbReference type="EMBL" id="OKL42252.1"/>
    </source>
</evidence>
<sequence length="74" mass="8271">MTTKFVGWRSIPCTTIFAGYAAIERNTDVQRSNRKKVRAGFHQRAIVPASADSRLRALLSMAFRPALIMSVAIF</sequence>
<protein>
    <submittedName>
        <fullName evidence="1">Uncharacterized protein</fullName>
    </submittedName>
</protein>
<proteinExistence type="predicted"/>